<dbReference type="Gene3D" id="2.60.40.1740">
    <property type="entry name" value="hypothetical protein (bacova_03559)"/>
    <property type="match status" value="1"/>
</dbReference>
<dbReference type="EMBL" id="QSBI01000030">
    <property type="protein sequence ID" value="RGX07102.1"/>
    <property type="molecule type" value="Genomic_DNA"/>
</dbReference>
<dbReference type="EMBL" id="VWLX01000015">
    <property type="protein sequence ID" value="KAA3802211.1"/>
    <property type="molecule type" value="Genomic_DNA"/>
</dbReference>
<evidence type="ECO:0000313" key="10">
    <source>
        <dbReference type="Proteomes" id="UP000286031"/>
    </source>
</evidence>
<evidence type="ECO:0000313" key="13">
    <source>
        <dbReference type="Proteomes" id="UP000435985"/>
    </source>
</evidence>
<dbReference type="EMBL" id="QRJR01000027">
    <property type="protein sequence ID" value="RHH41567.1"/>
    <property type="molecule type" value="Genomic_DNA"/>
</dbReference>
<keyword evidence="15" id="KW-1185">Reference proteome</keyword>
<evidence type="ECO:0000313" key="12">
    <source>
        <dbReference type="Proteomes" id="UP000375690"/>
    </source>
</evidence>
<dbReference type="InterPro" id="IPR013728">
    <property type="entry name" value="BT_3987-like_N"/>
</dbReference>
<evidence type="ECO:0000313" key="5">
    <source>
        <dbReference type="EMBL" id="KAB1327930.1"/>
    </source>
</evidence>
<dbReference type="Pfam" id="PF08522">
    <property type="entry name" value="BT_3987-like_N"/>
    <property type="match status" value="1"/>
</dbReference>
<evidence type="ECO:0000313" key="4">
    <source>
        <dbReference type="EMBL" id="KAA4662894.1"/>
    </source>
</evidence>
<evidence type="ECO:0000313" key="14">
    <source>
        <dbReference type="Proteomes" id="UP000460135"/>
    </source>
</evidence>
<dbReference type="EMBL" id="VWKB01000012">
    <property type="protein sequence ID" value="KAA4099554.1"/>
    <property type="molecule type" value="Genomic_DNA"/>
</dbReference>
<dbReference type="Proteomes" id="UP000286031">
    <property type="component" value="Unassembled WGS sequence"/>
</dbReference>
<evidence type="ECO:0000313" key="9">
    <source>
        <dbReference type="Proteomes" id="UP000283329"/>
    </source>
</evidence>
<evidence type="ECO:0000313" key="11">
    <source>
        <dbReference type="Proteomes" id="UP000318823"/>
    </source>
</evidence>
<organism evidence="7 10">
    <name type="scientific">Bacteroides ovatus</name>
    <dbReference type="NCBI Taxonomy" id="28116"/>
    <lineage>
        <taxon>Bacteria</taxon>
        <taxon>Pseudomonadati</taxon>
        <taxon>Bacteroidota</taxon>
        <taxon>Bacteroidia</taxon>
        <taxon>Bacteroidales</taxon>
        <taxon>Bacteroidaceae</taxon>
        <taxon>Bacteroides</taxon>
    </lineage>
</organism>
<reference evidence="6" key="5">
    <citation type="submission" date="2019-07" db="EMBL/GenBank/DDBJ databases">
        <authorList>
            <person name="Ross B.D."/>
            <person name="Verster A.J."/>
            <person name="Radey M.C."/>
            <person name="Schmidtke D.T."/>
            <person name="Pope C.E."/>
            <person name="Hoffman L.R."/>
            <person name="Hajjar A."/>
            <person name="Peterson S.B."/>
            <person name="Borenstein E."/>
            <person name="Mougous J.D."/>
        </authorList>
    </citation>
    <scope>NUCLEOTIDE SEQUENCE</scope>
    <source>
        <strain evidence="6">3725 D1 iv</strain>
    </source>
</reference>
<protein>
    <submittedName>
        <fullName evidence="7">DUF1735 domain-containing protein</fullName>
    </submittedName>
</protein>
<reference evidence="12 13" key="4">
    <citation type="journal article" date="2019" name="Nat. Med.">
        <title>A library of human gut bacterial isolates paired with longitudinal multiomics data enables mechanistic microbiome research.</title>
        <authorList>
            <person name="Poyet M."/>
            <person name="Groussin M."/>
            <person name="Gibbons S.M."/>
            <person name="Avila-Pacheco J."/>
            <person name="Jiang X."/>
            <person name="Kearney S.M."/>
            <person name="Perrotta A.R."/>
            <person name="Berdy B."/>
            <person name="Zhao S."/>
            <person name="Lieberman T.D."/>
            <person name="Swanson P.K."/>
            <person name="Smith M."/>
            <person name="Roesemann S."/>
            <person name="Alexander J.E."/>
            <person name="Rich S.A."/>
            <person name="Livny J."/>
            <person name="Vlamakis H."/>
            <person name="Clish C."/>
            <person name="Bullock K."/>
            <person name="Deik A."/>
            <person name="Scott J."/>
            <person name="Pierce K.A."/>
            <person name="Xavier R.J."/>
            <person name="Alm E.J."/>
        </authorList>
    </citation>
    <scope>NUCLEOTIDE SEQUENCE [LARGE SCALE GENOMIC DNA]</scope>
    <source>
        <strain evidence="3 15">BIOML-A134</strain>
        <strain evidence="4 13">BIOML-A14</strain>
        <strain evidence="2 14">BIOML-A183</strain>
        <strain evidence="5 12">BIOML-A2</strain>
    </source>
</reference>
<dbReference type="EMBL" id="VWFO01000023">
    <property type="protein sequence ID" value="KAA4662894.1"/>
    <property type="molecule type" value="Genomic_DNA"/>
</dbReference>
<accession>A0A1Y4PTX5</accession>
<dbReference type="PROSITE" id="PS51257">
    <property type="entry name" value="PROKAR_LIPOPROTEIN"/>
    <property type="match status" value="1"/>
</dbReference>
<sequence>MDMKRNINFKNVLCMAAITLVTGMLGGCEDNSIATPVGKLPNETALDNNFGMLKCDMTTSDLEITMTNTKTPDFAFFYQTVKPVAQDTRITMKIDLDLVDKYNEEHGTEYRKMSTISIEGISNDGAMTIKAGDTMSDTIMVRLNPLGTLHDYSLLPITVELPEESGIRPSRDSNEIYYKIYYKRSTYPWLSPMKADMKKYKMVGFIDGEKVNASIAKEFIMVLYDNETFGPGHYELWETSWYAYLYDIINVNAATLGYANGKVTLNQSANFKKQLSNMSSLSSYGIKRCVTLKAEGTGLGFCNLTDEQITAFVAEVKKLANYRVDGINLMDEGAEYGINGHPAANATSYPKLIKALRESLGKTKLITVTITGDPAGSLASEAAGIRAGEYIDYAWTWVNTKIMNPWEDSSIEKPIAGLDKSQYGGFSTDEYTFDYENDESYPETLREKLYDKGLGKLYIMRNIPFWSDALEATPYHANINAGAAAFYRVEGGHKYEPDINYLHNGKYKDMKGDKNYYEM</sequence>
<evidence type="ECO:0000313" key="2">
    <source>
        <dbReference type="EMBL" id="KAA3802211.1"/>
    </source>
</evidence>
<reference evidence="6" key="2">
    <citation type="journal article" date="2018" name="Nature">
        <title>Human gut bacteria contain acquired interbacterial defence systems.</title>
        <authorList>
            <person name="Ross B.D."/>
            <person name="Verster A.J."/>
            <person name="Radey M.C."/>
            <person name="Schmidtke D.T."/>
            <person name="Pope C.E."/>
            <person name="Hoffman L.R."/>
            <person name="Hajjar A."/>
            <person name="Peterson S.B."/>
            <person name="Borenstein E."/>
            <person name="Mougous J."/>
        </authorList>
    </citation>
    <scope>NUCLEOTIDE SEQUENCE</scope>
    <source>
        <strain evidence="6">3725 D1 iv</strain>
    </source>
</reference>
<dbReference type="Gene3D" id="3.20.20.80">
    <property type="entry name" value="Glycosidases"/>
    <property type="match status" value="1"/>
</dbReference>
<evidence type="ECO:0000259" key="1">
    <source>
        <dbReference type="Pfam" id="PF08522"/>
    </source>
</evidence>
<dbReference type="Proteomes" id="UP000473905">
    <property type="component" value="Unassembled WGS sequence"/>
</dbReference>
<reference evidence="11" key="1">
    <citation type="journal article" date="2018" name="J. Anim. Genet.">
        <title>Acquired interbacterial defense systems protect against interspecies antagonism in the human gut microbiome.</title>
        <authorList>
            <person name="Ross B.D."/>
            <person name="Verster A.J."/>
            <person name="Radey M.C."/>
            <person name="Schmidtke D.T."/>
            <person name="Pope C.E."/>
            <person name="Hoffman L.R."/>
            <person name="Hajjar A."/>
            <person name="Peterson S.B."/>
            <person name="Borenstein E."/>
            <person name="Mougous J."/>
        </authorList>
    </citation>
    <scope>NUCLEOTIDE SEQUENCE [LARGE SCALE GENOMIC DNA]</scope>
    <source>
        <strain evidence="11">3725 D1 iv</strain>
    </source>
</reference>
<name>A0A1Y4PTX5_BACOV</name>
<gene>
    <name evidence="8" type="ORF">DW206_20430</name>
    <name evidence="7" type="ORF">DWV35_19830</name>
    <name evidence="6" type="ORF">DYI28_28765</name>
    <name evidence="5" type="ORF">F3B53_08095</name>
    <name evidence="4" type="ORF">F3B98_16810</name>
    <name evidence="3" type="ORF">F3D66_09890</name>
    <name evidence="2" type="ORF">F3F51_18835</name>
</gene>
<proteinExistence type="predicted"/>
<dbReference type="EMBL" id="VWFC01000007">
    <property type="protein sequence ID" value="KAB1327930.1"/>
    <property type="molecule type" value="Genomic_DNA"/>
</dbReference>
<dbReference type="Proteomes" id="UP000460135">
    <property type="component" value="Unassembled WGS sequence"/>
</dbReference>
<dbReference type="AlphaFoldDB" id="A0A1Y4PTX5"/>
<evidence type="ECO:0000313" key="8">
    <source>
        <dbReference type="EMBL" id="RHH41567.1"/>
    </source>
</evidence>
<dbReference type="EMBL" id="CP041395">
    <property type="protein sequence ID" value="QDM12372.1"/>
    <property type="molecule type" value="Genomic_DNA"/>
</dbReference>
<dbReference type="Proteomes" id="UP000375690">
    <property type="component" value="Unassembled WGS sequence"/>
</dbReference>
<evidence type="ECO:0000313" key="15">
    <source>
        <dbReference type="Proteomes" id="UP000473905"/>
    </source>
</evidence>
<feature type="domain" description="BT-3987-like N-terminal" evidence="1">
    <location>
        <begin position="57"/>
        <end position="159"/>
    </location>
</feature>
<dbReference type="Proteomes" id="UP000435985">
    <property type="component" value="Unassembled WGS sequence"/>
</dbReference>
<dbReference type="InterPro" id="IPR017853">
    <property type="entry name" value="GH"/>
</dbReference>
<evidence type="ECO:0000313" key="7">
    <source>
        <dbReference type="EMBL" id="RGX07102.1"/>
    </source>
</evidence>
<evidence type="ECO:0000313" key="3">
    <source>
        <dbReference type="EMBL" id="KAA4099554.1"/>
    </source>
</evidence>
<reference evidence="9 10" key="3">
    <citation type="submission" date="2018-08" db="EMBL/GenBank/DDBJ databases">
        <title>A genome reference for cultivated species of the human gut microbiota.</title>
        <authorList>
            <person name="Zou Y."/>
            <person name="Xue W."/>
            <person name="Luo G."/>
        </authorList>
    </citation>
    <scope>NUCLEOTIDE SEQUENCE [LARGE SCALE GENOMIC DNA]</scope>
    <source>
        <strain evidence="7 10">AF04-46</strain>
        <strain evidence="8 9">AM17-48</strain>
    </source>
</reference>
<dbReference type="SUPFAM" id="SSF51445">
    <property type="entry name" value="(Trans)glycosidases"/>
    <property type="match status" value="1"/>
</dbReference>
<dbReference type="Proteomes" id="UP000283329">
    <property type="component" value="Unassembled WGS sequence"/>
</dbReference>
<evidence type="ECO:0000313" key="6">
    <source>
        <dbReference type="EMBL" id="QDM12372.1"/>
    </source>
</evidence>
<dbReference type="Proteomes" id="UP000318823">
    <property type="component" value="Chromosome"/>
</dbReference>